<dbReference type="AlphaFoldDB" id="A0A0C9U3E6"/>
<proteinExistence type="predicted"/>
<sequence length="234" mass="26785">MSHFWVSSQFDRKIGPMTDRILGSPIDTKPSFSLERIVLYLFTLYLHILEAAQLGTTKTARYSTTYVPIIPRYSTLLPMTNIDILSFEMDICEHMEMEMALAWLNLLWLSYALSSSRHRIYAVPNSAVPPLPPCPPKVEVQHPSLLEFNTGFLNHMDVNRGLTTERFIPRSEWSATQNRTVQTWAVAFYNSPAASVFGGMWKDLAAPDWTETKRFPLGSTRKYKVWLVPQPGKL</sequence>
<name>A0A0C9U3E6_SPHS4</name>
<protein>
    <submittedName>
        <fullName evidence="1">Uncharacterized protein</fullName>
    </submittedName>
</protein>
<dbReference type="Proteomes" id="UP000054279">
    <property type="component" value="Unassembled WGS sequence"/>
</dbReference>
<accession>A0A0C9U3E6</accession>
<evidence type="ECO:0000313" key="2">
    <source>
        <dbReference type="Proteomes" id="UP000054279"/>
    </source>
</evidence>
<gene>
    <name evidence="1" type="ORF">M422DRAFT_269944</name>
</gene>
<dbReference type="EMBL" id="KN837299">
    <property type="protein sequence ID" value="KIJ28734.1"/>
    <property type="molecule type" value="Genomic_DNA"/>
</dbReference>
<reference evidence="1 2" key="1">
    <citation type="submission" date="2014-06" db="EMBL/GenBank/DDBJ databases">
        <title>Evolutionary Origins and Diversification of the Mycorrhizal Mutualists.</title>
        <authorList>
            <consortium name="DOE Joint Genome Institute"/>
            <consortium name="Mycorrhizal Genomics Consortium"/>
            <person name="Kohler A."/>
            <person name="Kuo A."/>
            <person name="Nagy L.G."/>
            <person name="Floudas D."/>
            <person name="Copeland A."/>
            <person name="Barry K.W."/>
            <person name="Cichocki N."/>
            <person name="Veneault-Fourrey C."/>
            <person name="LaButti K."/>
            <person name="Lindquist E.A."/>
            <person name="Lipzen A."/>
            <person name="Lundell T."/>
            <person name="Morin E."/>
            <person name="Murat C."/>
            <person name="Riley R."/>
            <person name="Ohm R."/>
            <person name="Sun H."/>
            <person name="Tunlid A."/>
            <person name="Henrissat B."/>
            <person name="Grigoriev I.V."/>
            <person name="Hibbett D.S."/>
            <person name="Martin F."/>
        </authorList>
    </citation>
    <scope>NUCLEOTIDE SEQUENCE [LARGE SCALE GENOMIC DNA]</scope>
    <source>
        <strain evidence="1 2">SS14</strain>
    </source>
</reference>
<dbReference type="HOGENOM" id="CLU_1185676_0_0_1"/>
<keyword evidence="2" id="KW-1185">Reference proteome</keyword>
<evidence type="ECO:0000313" key="1">
    <source>
        <dbReference type="EMBL" id="KIJ28734.1"/>
    </source>
</evidence>
<organism evidence="1 2">
    <name type="scientific">Sphaerobolus stellatus (strain SS14)</name>
    <dbReference type="NCBI Taxonomy" id="990650"/>
    <lineage>
        <taxon>Eukaryota</taxon>
        <taxon>Fungi</taxon>
        <taxon>Dikarya</taxon>
        <taxon>Basidiomycota</taxon>
        <taxon>Agaricomycotina</taxon>
        <taxon>Agaricomycetes</taxon>
        <taxon>Phallomycetidae</taxon>
        <taxon>Geastrales</taxon>
        <taxon>Sphaerobolaceae</taxon>
        <taxon>Sphaerobolus</taxon>
    </lineage>
</organism>